<dbReference type="SUPFAM" id="SSF47384">
    <property type="entry name" value="Homodimeric domain of signal transducing histidine kinase"/>
    <property type="match status" value="1"/>
</dbReference>
<evidence type="ECO:0000313" key="11">
    <source>
        <dbReference type="EMBL" id="POZ56466.1"/>
    </source>
</evidence>
<dbReference type="SUPFAM" id="SSF55874">
    <property type="entry name" value="ATPase domain of HSP90 chaperone/DNA topoisomerase II/histidine kinase"/>
    <property type="match status" value="1"/>
</dbReference>
<evidence type="ECO:0000256" key="3">
    <source>
        <dbReference type="ARBA" id="ARBA00012438"/>
    </source>
</evidence>
<keyword evidence="9" id="KW-0902">Two-component regulatory system</keyword>
<accession>A0A2S5D081</accession>
<dbReference type="SMART" id="SM00388">
    <property type="entry name" value="HisKA"/>
    <property type="match status" value="1"/>
</dbReference>
<reference evidence="11 12" key="1">
    <citation type="submission" date="2017-11" db="EMBL/GenBank/DDBJ databases">
        <title>Genome sequence of Lysinibacillus sphaericus, a lignin-degrading bacteria isolated from municipal solid waste soil.</title>
        <authorList>
            <person name="Persinoti G.F."/>
            <person name="Paixao D.A."/>
            <person name="Bugg T.D."/>
            <person name="Squina F.M."/>
        </authorList>
    </citation>
    <scope>NUCLEOTIDE SEQUENCE [LARGE SCALE GENOMIC DNA]</scope>
    <source>
        <strain evidence="11 12">A1</strain>
    </source>
</reference>
<evidence type="ECO:0000256" key="8">
    <source>
        <dbReference type="ARBA" id="ARBA00022840"/>
    </source>
</evidence>
<evidence type="ECO:0000256" key="9">
    <source>
        <dbReference type="ARBA" id="ARBA00023012"/>
    </source>
</evidence>
<dbReference type="PRINTS" id="PR00344">
    <property type="entry name" value="BCTRLSENSOR"/>
</dbReference>
<dbReference type="GO" id="GO:0005886">
    <property type="term" value="C:plasma membrane"/>
    <property type="evidence" value="ECO:0007669"/>
    <property type="project" value="UniProtKB-SubCell"/>
</dbReference>
<dbReference type="InterPro" id="IPR005467">
    <property type="entry name" value="His_kinase_dom"/>
</dbReference>
<dbReference type="GO" id="GO:0000155">
    <property type="term" value="F:phosphorelay sensor kinase activity"/>
    <property type="evidence" value="ECO:0007669"/>
    <property type="project" value="InterPro"/>
</dbReference>
<dbReference type="Pfam" id="PF00512">
    <property type="entry name" value="HisKA"/>
    <property type="match status" value="1"/>
</dbReference>
<keyword evidence="5 11" id="KW-0808">Transferase</keyword>
<feature type="domain" description="Histidine kinase" evidence="10">
    <location>
        <begin position="69"/>
        <end position="281"/>
    </location>
</feature>
<dbReference type="InterPro" id="IPR036097">
    <property type="entry name" value="HisK_dim/P_sf"/>
</dbReference>
<dbReference type="InterPro" id="IPR036890">
    <property type="entry name" value="HATPase_C_sf"/>
</dbReference>
<evidence type="ECO:0000313" key="12">
    <source>
        <dbReference type="Proteomes" id="UP000237319"/>
    </source>
</evidence>
<dbReference type="InterPro" id="IPR003661">
    <property type="entry name" value="HisK_dim/P_dom"/>
</dbReference>
<protein>
    <recommendedName>
        <fullName evidence="3">histidine kinase</fullName>
        <ecNumber evidence="3">2.7.13.3</ecNumber>
    </recommendedName>
</protein>
<dbReference type="InterPro" id="IPR004358">
    <property type="entry name" value="Sig_transdc_His_kin-like_C"/>
</dbReference>
<keyword evidence="12" id="KW-1185">Reference proteome</keyword>
<dbReference type="Gene3D" id="1.10.287.130">
    <property type="match status" value="1"/>
</dbReference>
<proteinExistence type="predicted"/>
<comment type="catalytic activity">
    <reaction evidence="1">
        <text>ATP + protein L-histidine = ADP + protein N-phospho-L-histidine.</text>
        <dbReference type="EC" id="2.7.13.3"/>
    </reaction>
</comment>
<evidence type="ECO:0000256" key="2">
    <source>
        <dbReference type="ARBA" id="ARBA00004651"/>
    </source>
</evidence>
<dbReference type="EMBL" id="PGLV01000001">
    <property type="protein sequence ID" value="POZ56466.1"/>
    <property type="molecule type" value="Genomic_DNA"/>
</dbReference>
<dbReference type="PANTHER" id="PTHR43711">
    <property type="entry name" value="TWO-COMPONENT HISTIDINE KINASE"/>
    <property type="match status" value="1"/>
</dbReference>
<name>A0A2S5D081_LYSSH</name>
<dbReference type="SMART" id="SM00387">
    <property type="entry name" value="HATPase_c"/>
    <property type="match status" value="1"/>
</dbReference>
<dbReference type="Proteomes" id="UP000237319">
    <property type="component" value="Unassembled WGS sequence"/>
</dbReference>
<keyword evidence="4" id="KW-0597">Phosphoprotein</keyword>
<dbReference type="FunFam" id="3.30.565.10:FF:000006">
    <property type="entry name" value="Sensor histidine kinase WalK"/>
    <property type="match status" value="1"/>
</dbReference>
<dbReference type="EC" id="2.7.13.3" evidence="3"/>
<evidence type="ECO:0000256" key="7">
    <source>
        <dbReference type="ARBA" id="ARBA00022777"/>
    </source>
</evidence>
<dbReference type="PANTHER" id="PTHR43711:SF1">
    <property type="entry name" value="HISTIDINE KINASE 1"/>
    <property type="match status" value="1"/>
</dbReference>
<dbReference type="CDD" id="cd00075">
    <property type="entry name" value="HATPase"/>
    <property type="match status" value="1"/>
</dbReference>
<keyword evidence="8" id="KW-0067">ATP-binding</keyword>
<comment type="subcellular location">
    <subcellularLocation>
        <location evidence="2">Cell membrane</location>
        <topology evidence="2">Multi-pass membrane protein</topology>
    </subcellularLocation>
</comment>
<dbReference type="GO" id="GO:0005524">
    <property type="term" value="F:ATP binding"/>
    <property type="evidence" value="ECO:0007669"/>
    <property type="project" value="UniProtKB-KW"/>
</dbReference>
<evidence type="ECO:0000256" key="6">
    <source>
        <dbReference type="ARBA" id="ARBA00022741"/>
    </source>
</evidence>
<evidence type="ECO:0000256" key="1">
    <source>
        <dbReference type="ARBA" id="ARBA00000085"/>
    </source>
</evidence>
<organism evidence="11 12">
    <name type="scientific">Lysinibacillus sphaericus</name>
    <name type="common">Bacillus sphaericus</name>
    <dbReference type="NCBI Taxonomy" id="1421"/>
    <lineage>
        <taxon>Bacteria</taxon>
        <taxon>Bacillati</taxon>
        <taxon>Bacillota</taxon>
        <taxon>Bacilli</taxon>
        <taxon>Bacillales</taxon>
        <taxon>Bacillaceae</taxon>
        <taxon>Lysinibacillus</taxon>
    </lineage>
</organism>
<keyword evidence="6" id="KW-0547">Nucleotide-binding</keyword>
<dbReference type="RefSeq" id="WP_081327980.1">
    <property type="nucleotide sequence ID" value="NZ_JOTQ01000033.1"/>
</dbReference>
<dbReference type="Pfam" id="PF02518">
    <property type="entry name" value="HATPase_c"/>
    <property type="match status" value="1"/>
</dbReference>
<dbReference type="InterPro" id="IPR003594">
    <property type="entry name" value="HATPase_dom"/>
</dbReference>
<dbReference type="AlphaFoldDB" id="A0A2S5D081"/>
<evidence type="ECO:0000259" key="10">
    <source>
        <dbReference type="PROSITE" id="PS50109"/>
    </source>
</evidence>
<dbReference type="InterPro" id="IPR050736">
    <property type="entry name" value="Sensor_HK_Regulatory"/>
</dbReference>
<dbReference type="CDD" id="cd00082">
    <property type="entry name" value="HisKA"/>
    <property type="match status" value="1"/>
</dbReference>
<sequence length="281" mass="30981">MGFFKANKVIERLNKMIDNAIEGRPIENGFDESKLSALETKLSHYLTANSATKIQLADEKSKINQLISDISHQTKTPLANILLYTQLLAESELSDYNQNCVAALTQQAEKLNFLISSLVKASRLETGIITVTPTNNNVANMLETVIEQATPKAMGKNIALTVDSRDVEAVFDPKWTVEALYNIVDNAIKYTPSGQSVQLSVTPYQLFCRIDVADTGLGISEDETAKIFSRFYRSQEVTDKEGVGLGLYLAREIITAQGGYIKVKSRMGTGSVFSVFLPIKN</sequence>
<keyword evidence="7" id="KW-0418">Kinase</keyword>
<comment type="caution">
    <text evidence="11">The sequence shown here is derived from an EMBL/GenBank/DDBJ whole genome shotgun (WGS) entry which is preliminary data.</text>
</comment>
<dbReference type="PROSITE" id="PS50109">
    <property type="entry name" value="HIS_KIN"/>
    <property type="match status" value="1"/>
</dbReference>
<evidence type="ECO:0000256" key="4">
    <source>
        <dbReference type="ARBA" id="ARBA00022553"/>
    </source>
</evidence>
<evidence type="ECO:0000256" key="5">
    <source>
        <dbReference type="ARBA" id="ARBA00022679"/>
    </source>
</evidence>
<dbReference type="Gene3D" id="3.30.565.10">
    <property type="entry name" value="Histidine kinase-like ATPase, C-terminal domain"/>
    <property type="match status" value="1"/>
</dbReference>
<gene>
    <name evidence="11" type="primary">phoR_2</name>
    <name evidence="11" type="ORF">LYSIN_01249</name>
</gene>